<reference evidence="1 2" key="1">
    <citation type="submission" date="2020-01" db="EMBL/GenBank/DDBJ databases">
        <authorList>
            <person name="Gupta K D."/>
        </authorList>
    </citation>
    <scope>NUCLEOTIDE SEQUENCE [LARGE SCALE GENOMIC DNA]</scope>
</reference>
<protein>
    <submittedName>
        <fullName evidence="1">Uncharacterized protein</fullName>
    </submittedName>
</protein>
<evidence type="ECO:0000313" key="2">
    <source>
        <dbReference type="Proteomes" id="UP000467700"/>
    </source>
</evidence>
<dbReference type="EMBL" id="CACVBS010000053">
    <property type="protein sequence ID" value="CAA7266245.1"/>
    <property type="molecule type" value="Genomic_DNA"/>
</dbReference>
<evidence type="ECO:0000313" key="1">
    <source>
        <dbReference type="EMBL" id="CAA7266245.1"/>
    </source>
</evidence>
<sequence>MALLPPEIVQEIVEMSLLSSRSPMALLTSCSAFRDIVQQILYAGITFTSRAQLRSFTMTYCRTPVPYAPRAIAVHITNDDFSNIVFSDFSTLVSTCFWSASYGPKVSRDQNGRLVLDLLLLRLYSHMYDPGIERIYSALSQINPRRFIWTGPDPPHHFSIAIVPNAIPHLFKALSTYTNLTELRLANIKVDDALEEEGFPVIPSLELLYMGQVVFLPSVTIANLILDPGMEQLERVNLVDAYTGSIWGPRLRRSDVVRAALLHLDPENSDPRKSEMAKETIESILVCEARTERIMGDLLPLLWISKFSDTTHSSRNSSTSDNREALLHFLCLSVANESTPSEPPCPDPLRSPVRILWTCIGIIIACTWVALHPNITSKPKPWIRERLGADTGPLPSNGRLHAHPPRSYTNLPLTPPSFERLSSQDTIEWPSTPLQEIEDKSKGSGLAKALVLSRTTFFIGKCLMRMAQGKRVAELELLTLAFACLNGDVLALVG</sequence>
<gene>
    <name evidence="1" type="ORF">AAE3_LOCUS8418</name>
</gene>
<dbReference type="PANTHER" id="PTHR35043:SF8">
    <property type="entry name" value="DUF4220 DOMAIN-CONTAINING PROTEIN"/>
    <property type="match status" value="1"/>
</dbReference>
<dbReference type="Proteomes" id="UP000467700">
    <property type="component" value="Unassembled WGS sequence"/>
</dbReference>
<name>A0A8S0W1A2_CYCAE</name>
<dbReference type="OrthoDB" id="2587912at2759"/>
<keyword evidence="2" id="KW-1185">Reference proteome</keyword>
<organism evidence="1 2">
    <name type="scientific">Cyclocybe aegerita</name>
    <name type="common">Black poplar mushroom</name>
    <name type="synonym">Agrocybe aegerita</name>
    <dbReference type="NCBI Taxonomy" id="1973307"/>
    <lineage>
        <taxon>Eukaryota</taxon>
        <taxon>Fungi</taxon>
        <taxon>Dikarya</taxon>
        <taxon>Basidiomycota</taxon>
        <taxon>Agaricomycotina</taxon>
        <taxon>Agaricomycetes</taxon>
        <taxon>Agaricomycetidae</taxon>
        <taxon>Agaricales</taxon>
        <taxon>Agaricineae</taxon>
        <taxon>Bolbitiaceae</taxon>
        <taxon>Cyclocybe</taxon>
    </lineage>
</organism>
<accession>A0A8S0W1A2</accession>
<dbReference type="AlphaFoldDB" id="A0A8S0W1A2"/>
<dbReference type="PANTHER" id="PTHR35043">
    <property type="entry name" value="TRANSCRIPTION FACTOR DOMAIN-CONTAINING PROTEIN"/>
    <property type="match status" value="1"/>
</dbReference>
<comment type="caution">
    <text evidence="1">The sequence shown here is derived from an EMBL/GenBank/DDBJ whole genome shotgun (WGS) entry which is preliminary data.</text>
</comment>
<proteinExistence type="predicted"/>